<proteinExistence type="predicted"/>
<accession>A0ABX1CDK5</accession>
<evidence type="ECO:0000313" key="2">
    <source>
        <dbReference type="Proteomes" id="UP000727056"/>
    </source>
</evidence>
<organism evidence="1 2">
    <name type="scientific">Streptomyces bohaiensis</name>
    <dbReference type="NCBI Taxonomy" id="1431344"/>
    <lineage>
        <taxon>Bacteria</taxon>
        <taxon>Bacillati</taxon>
        <taxon>Actinomycetota</taxon>
        <taxon>Actinomycetes</taxon>
        <taxon>Kitasatosporales</taxon>
        <taxon>Streptomycetaceae</taxon>
        <taxon>Streptomyces</taxon>
    </lineage>
</organism>
<dbReference type="Proteomes" id="UP000727056">
    <property type="component" value="Unassembled WGS sequence"/>
</dbReference>
<gene>
    <name evidence="1" type="ORF">HCN52_20090</name>
</gene>
<reference evidence="1 2" key="1">
    <citation type="submission" date="2020-03" db="EMBL/GenBank/DDBJ databases">
        <title>Draft genome of Streptomyces sp. ventii, isolated from the Axial Seamount in the Pacific Ocean, and resequencing of the two type strains Streptomyces lonarensis strain NCL 716 and Streptomyces bohaiensis strain 11A07.</title>
        <authorList>
            <person name="Loughran R.M."/>
            <person name="Pfannmuller K.M."/>
            <person name="Wasson B.J."/>
            <person name="Deadmond M.C."/>
            <person name="Paddock B.E."/>
            <person name="Koyack M.J."/>
            <person name="Gallegos D.A."/>
            <person name="Mitchell E.A."/>
            <person name="Ushijima B."/>
            <person name="Saw J.H."/>
            <person name="Mcphail K.L."/>
            <person name="Videau P."/>
        </authorList>
    </citation>
    <scope>NUCLEOTIDE SEQUENCE [LARGE SCALE GENOMIC DNA]</scope>
    <source>
        <strain evidence="1 2">11A07</strain>
    </source>
</reference>
<sequence>MEDRLAALFDAVPESHTSQYAHIRVALADCPEPGTVLNWLCNSRSADLLAGLITVGRPLTHADLDAASDGSRSDAMTADYLRGLLVAYQVLPERDELSARVSRHLDRVITRHPPHAVLLRSYVRWSLLPRARRHQRLRGGGVKNRIRWAYARMNIAADFLTAMAAHGLSLGEVTQHQVDAWLAGGPGTRYEVRDFVVWAHRRHHACALEVPHRPKADPAGPAEDSHWDLLHQCLTDTELPLDVRAAGAILLLFGQHLTRIAALTTTALSTADGTKFLTLDRIPIPLPASLGQLLTNLVEHPAPTGWAANSPSGWLFPGHLPSAHLSSVVLGRRLAAHHIPNRPARTTALVAVAQELPPAILGPMLGLHPITASQWRRRAGTDWTAYLAARVNGSRRNTARSE</sequence>
<dbReference type="RefSeq" id="WP_168089861.1">
    <property type="nucleotide sequence ID" value="NZ_BHZH01000299.1"/>
</dbReference>
<keyword evidence="2" id="KW-1185">Reference proteome</keyword>
<evidence type="ECO:0000313" key="1">
    <source>
        <dbReference type="EMBL" id="NJQ17175.1"/>
    </source>
</evidence>
<comment type="caution">
    <text evidence="1">The sequence shown here is derived from an EMBL/GenBank/DDBJ whole genome shotgun (WGS) entry which is preliminary data.</text>
</comment>
<dbReference type="EMBL" id="JAAVJC010000252">
    <property type="protein sequence ID" value="NJQ17175.1"/>
    <property type="molecule type" value="Genomic_DNA"/>
</dbReference>
<name>A0ABX1CDK5_9ACTN</name>
<protein>
    <recommendedName>
        <fullName evidence="3">Integrase</fullName>
    </recommendedName>
</protein>
<evidence type="ECO:0008006" key="3">
    <source>
        <dbReference type="Google" id="ProtNLM"/>
    </source>
</evidence>